<gene>
    <name evidence="1" type="ORF">M422DRAFT_267894</name>
</gene>
<reference evidence="1 2" key="1">
    <citation type="submission" date="2014-06" db="EMBL/GenBank/DDBJ databases">
        <title>Evolutionary Origins and Diversification of the Mycorrhizal Mutualists.</title>
        <authorList>
            <consortium name="DOE Joint Genome Institute"/>
            <consortium name="Mycorrhizal Genomics Consortium"/>
            <person name="Kohler A."/>
            <person name="Kuo A."/>
            <person name="Nagy L.G."/>
            <person name="Floudas D."/>
            <person name="Copeland A."/>
            <person name="Barry K.W."/>
            <person name="Cichocki N."/>
            <person name="Veneault-Fourrey C."/>
            <person name="LaButti K."/>
            <person name="Lindquist E.A."/>
            <person name="Lipzen A."/>
            <person name="Lundell T."/>
            <person name="Morin E."/>
            <person name="Murat C."/>
            <person name="Riley R."/>
            <person name="Ohm R."/>
            <person name="Sun H."/>
            <person name="Tunlid A."/>
            <person name="Henrissat B."/>
            <person name="Grigoriev I.V."/>
            <person name="Hibbett D.S."/>
            <person name="Martin F."/>
        </authorList>
    </citation>
    <scope>NUCLEOTIDE SEQUENCE [LARGE SCALE GENOMIC DNA]</scope>
    <source>
        <strain evidence="1 2">SS14</strain>
    </source>
</reference>
<sequence length="658" mass="75866">MSVPMSPESVSVSEGVMLEWPLWQERAGCNAQEEETQLWLSEREAWLWLPRDAWMWLSRCSDRHNVFEIPEQNDPENSGNLFSGGSDIESEDGLELILDDHHRASSPTTKRPPQTFIEVIHHPHSRKHTPTIIYLDQLIDNGNTKLRTIPEPPQKPWAPFRTRADFEFTEQVVTKCIRKDTVDILLMGFHGRWAQSTTITLRDYQAVLISLEAARKFGVPFWDGNVEHTFQSHTYTFEFKFRDTWEWILELVCDPTLSEQIMWYPVQRSFNNCFRIVRLYDELNSGEAWWEIQSSLPQEDGLPHCYLPLHLWLDKSKVSEKVKMHPIIIHPGFLPSAIRNGSGNGGGVLIGYMPIVGDPNKSIENEDDTAASVEIAQFKQEVQHKNAFWQLANSDPYAAYSYDMLHAFDSGEWGKHQWPLLLKILNALERERLSRNMDRTPRWCGLKHFKAVASTDFADGNIVDILPVNSTFIHCIRLLGVIRAIGGLSIIREDQIEYLESCLPQYEKYCITIAQQHGKNYNYPKHHSLMHLPEDLRAKATTENYSTRPGEGFQQEVQQAYNQTNFRNAESQMAKIDENQEVIARIRMSVDDYDMKESLFQEELNSTDGPLPPKINLKTIGLSAHVLPRLVPKVLNRITVKILPFVNSLRGCLNSFRK</sequence>
<name>A0A0C9U835_SPHS4</name>
<proteinExistence type="predicted"/>
<dbReference type="InterPro" id="IPR041078">
    <property type="entry name" value="Plavaka"/>
</dbReference>
<evidence type="ECO:0000313" key="2">
    <source>
        <dbReference type="Proteomes" id="UP000054279"/>
    </source>
</evidence>
<dbReference type="HOGENOM" id="CLU_416882_0_0_1"/>
<dbReference type="OrthoDB" id="2795925at2759"/>
<organism evidence="1 2">
    <name type="scientific">Sphaerobolus stellatus (strain SS14)</name>
    <dbReference type="NCBI Taxonomy" id="990650"/>
    <lineage>
        <taxon>Eukaryota</taxon>
        <taxon>Fungi</taxon>
        <taxon>Dikarya</taxon>
        <taxon>Basidiomycota</taxon>
        <taxon>Agaricomycotina</taxon>
        <taxon>Agaricomycetes</taxon>
        <taxon>Phallomycetidae</taxon>
        <taxon>Geastrales</taxon>
        <taxon>Sphaerobolaceae</taxon>
        <taxon>Sphaerobolus</taxon>
    </lineage>
</organism>
<accession>A0A0C9U835</accession>
<dbReference type="Pfam" id="PF18759">
    <property type="entry name" value="Plavaka"/>
    <property type="match status" value="1"/>
</dbReference>
<dbReference type="EMBL" id="KN837259">
    <property type="protein sequence ID" value="KIJ30554.1"/>
    <property type="molecule type" value="Genomic_DNA"/>
</dbReference>
<evidence type="ECO:0000313" key="1">
    <source>
        <dbReference type="EMBL" id="KIJ30554.1"/>
    </source>
</evidence>
<dbReference type="AlphaFoldDB" id="A0A0C9U835"/>
<dbReference type="Proteomes" id="UP000054279">
    <property type="component" value="Unassembled WGS sequence"/>
</dbReference>
<protein>
    <submittedName>
        <fullName evidence="1">Uncharacterized protein</fullName>
    </submittedName>
</protein>
<keyword evidence="2" id="KW-1185">Reference proteome</keyword>